<dbReference type="InterPro" id="IPR024746">
    <property type="entry name" value="Glyco_hydro_100"/>
</dbReference>
<organism evidence="7 8">
    <name type="scientific">Nitrospina gracilis (strain 3/211)</name>
    <dbReference type="NCBI Taxonomy" id="1266370"/>
    <lineage>
        <taxon>Bacteria</taxon>
        <taxon>Pseudomonadati</taxon>
        <taxon>Nitrospinota/Tectimicrobiota group</taxon>
        <taxon>Nitrospinota</taxon>
        <taxon>Nitrospinia</taxon>
        <taxon>Nitrospinales</taxon>
        <taxon>Nitrospinaceae</taxon>
        <taxon>Nitrospina</taxon>
    </lineage>
</organism>
<dbReference type="SUPFAM" id="SSF48208">
    <property type="entry name" value="Six-hairpin glycosidases"/>
    <property type="match status" value="1"/>
</dbReference>
<dbReference type="EMBL" id="CAQJ01000015">
    <property type="protein sequence ID" value="CCQ89593.1"/>
    <property type="molecule type" value="Genomic_DNA"/>
</dbReference>
<comment type="caution">
    <text evidence="7">The sequence shown here is derived from an EMBL/GenBank/DDBJ whole genome shotgun (WGS) entry which is preliminary data.</text>
</comment>
<dbReference type="GO" id="GO:0033926">
    <property type="term" value="F:endo-alpha-N-acetylgalactosaminidase activity"/>
    <property type="evidence" value="ECO:0007669"/>
    <property type="project" value="InterPro"/>
</dbReference>
<dbReference type="GO" id="GO:0004575">
    <property type="term" value="F:sucrose alpha-glucosidase activity"/>
    <property type="evidence" value="ECO:0007669"/>
    <property type="project" value="TreeGrafter"/>
</dbReference>
<dbReference type="InterPro" id="IPR008928">
    <property type="entry name" value="6-hairpin_glycosidase_sf"/>
</dbReference>
<reference evidence="7 8" key="1">
    <citation type="journal article" date="2013" name="Front. Microbiol.">
        <title>The genome of Nitrospina gracilis illuminates the metabolism and evolution of the major marine nitrite oxidizer.</title>
        <authorList>
            <person name="Luecker S."/>
            <person name="Nowka B."/>
            <person name="Rattei T."/>
            <person name="Spieck E."/>
            <person name="and Daims H."/>
        </authorList>
    </citation>
    <scope>NUCLEOTIDE SEQUENCE [LARGE SCALE GENOMIC DNA]</scope>
    <source>
        <strain evidence="7 8">3/211</strain>
    </source>
</reference>
<name>M1YGL3_NITG3</name>
<protein>
    <recommendedName>
        <fullName evidence="3">beta-fructofuranosidase</fullName>
        <ecNumber evidence="3">3.2.1.26</ecNumber>
    </recommendedName>
</protein>
<evidence type="ECO:0000256" key="4">
    <source>
        <dbReference type="ARBA" id="ARBA00022801"/>
    </source>
</evidence>
<dbReference type="InParanoid" id="M1YGL3"/>
<comment type="similarity">
    <text evidence="2">Belongs to the glycosyl hydrolase 100 family.</text>
</comment>
<evidence type="ECO:0000256" key="1">
    <source>
        <dbReference type="ARBA" id="ARBA00000094"/>
    </source>
</evidence>
<evidence type="ECO:0000256" key="2">
    <source>
        <dbReference type="ARBA" id="ARBA00007671"/>
    </source>
</evidence>
<dbReference type="STRING" id="1266370.NITGR_130059"/>
<dbReference type="HOGENOM" id="CLU_020846_1_0_0"/>
<accession>M1YGL3</accession>
<evidence type="ECO:0000313" key="7">
    <source>
        <dbReference type="EMBL" id="CCQ89593.1"/>
    </source>
</evidence>
<keyword evidence="6" id="KW-0326">Glycosidase</keyword>
<gene>
    <name evidence="7" type="ORF">NITGR_130059</name>
</gene>
<dbReference type="EC" id="3.2.1.26" evidence="3"/>
<keyword evidence="4" id="KW-0378">Hydrolase</keyword>
<evidence type="ECO:0000313" key="8">
    <source>
        <dbReference type="Proteomes" id="UP000011704"/>
    </source>
</evidence>
<dbReference type="Gene3D" id="1.50.10.10">
    <property type="match status" value="1"/>
</dbReference>
<evidence type="ECO:0000256" key="6">
    <source>
        <dbReference type="ARBA" id="ARBA00023295"/>
    </source>
</evidence>
<dbReference type="PANTHER" id="PTHR31916:SF28">
    <property type="entry name" value="NEUTRAL_ALKALINE INVERTASE 3, CHLOROPLASTIC"/>
    <property type="match status" value="1"/>
</dbReference>
<keyword evidence="5" id="KW-0119">Carbohydrate metabolism</keyword>
<dbReference type="Pfam" id="PF12899">
    <property type="entry name" value="Glyco_hydro_100"/>
    <property type="match status" value="1"/>
</dbReference>
<comment type="catalytic activity">
    <reaction evidence="1">
        <text>Hydrolysis of terminal non-reducing beta-D-fructofuranoside residues in beta-D-fructofuranosides.</text>
        <dbReference type="EC" id="3.2.1.26"/>
    </reaction>
</comment>
<dbReference type="PANTHER" id="PTHR31916">
    <property type="match status" value="1"/>
</dbReference>
<dbReference type="InterPro" id="IPR012341">
    <property type="entry name" value="6hp_glycosidase-like_sf"/>
</dbReference>
<dbReference type="Proteomes" id="UP000011704">
    <property type="component" value="Unassembled WGS sequence"/>
</dbReference>
<proteinExistence type="inferred from homology"/>
<dbReference type="GO" id="GO:0005987">
    <property type="term" value="P:sucrose catabolic process"/>
    <property type="evidence" value="ECO:0007669"/>
    <property type="project" value="TreeGrafter"/>
</dbReference>
<keyword evidence="8" id="KW-1185">Reference proteome</keyword>
<dbReference type="AlphaFoldDB" id="M1YGL3"/>
<evidence type="ECO:0000256" key="5">
    <source>
        <dbReference type="ARBA" id="ARBA00023277"/>
    </source>
</evidence>
<evidence type="ECO:0000256" key="3">
    <source>
        <dbReference type="ARBA" id="ARBA00012758"/>
    </source>
</evidence>
<sequence length="408" mass="46369">MFLNEDKPDIVKNFLETVLELRNQQKQVSGHQIHPGVMPASFHIEQTDDGAEVLAADFGDRAIGRVAPVDSMMWWVLLLGAYVKKTGDHELAHTDRFQNGMRLSLELFLRDTFEVFPTLLVPDGSFMIDRRMGVYGHPLEVQALFFGLLQTVLDLLPDNDDTCRKLRGMAEERIKVLRTYVRIFYWLDIERLSEIHRFKTEEFGTGSVNMLNIYPESIPDWLSNWIPQKGGYLVGNLGPGRMDFRFFAQGNLLAILFGLATPEQSQSILNLYTEHWDDLIGAMPIKICFPALEGVRWQMLTGSDAKNAAWSYHNGGNWPVLLWPFVAAALKSGRDDLAETAFEQACNRLPKDRWPEYYDGHMGRLIGRRANLYQTWSATGLLLANQLLEEKKGLELFPASPESGTGED</sequence>